<evidence type="ECO:0000256" key="2">
    <source>
        <dbReference type="ARBA" id="ARBA00005516"/>
    </source>
</evidence>
<organism evidence="5 6">
    <name type="scientific">Sinocyclocheilus anshuiensis</name>
    <dbReference type="NCBI Taxonomy" id="1608454"/>
    <lineage>
        <taxon>Eukaryota</taxon>
        <taxon>Metazoa</taxon>
        <taxon>Chordata</taxon>
        <taxon>Craniata</taxon>
        <taxon>Vertebrata</taxon>
        <taxon>Euteleostomi</taxon>
        <taxon>Actinopterygii</taxon>
        <taxon>Neopterygii</taxon>
        <taxon>Teleostei</taxon>
        <taxon>Ostariophysi</taxon>
        <taxon>Cypriniformes</taxon>
        <taxon>Cyprinidae</taxon>
        <taxon>Cyprininae</taxon>
        <taxon>Sinocyclocheilus</taxon>
    </lineage>
</organism>
<keyword evidence="6" id="KW-1185">Reference proteome</keyword>
<dbReference type="Pfam" id="PF11109">
    <property type="entry name" value="RFamide_26RFa"/>
    <property type="match status" value="1"/>
</dbReference>
<accession>A0A671ST91</accession>
<dbReference type="InterPro" id="IPR024565">
    <property type="entry name" value="P518"/>
</dbReference>
<dbReference type="GO" id="GO:0031854">
    <property type="term" value="F:orexigenic neuropeptide QRFP receptor binding"/>
    <property type="evidence" value="ECO:0007669"/>
    <property type="project" value="InterPro"/>
</dbReference>
<evidence type="ECO:0000256" key="3">
    <source>
        <dbReference type="ARBA" id="ARBA00022525"/>
    </source>
</evidence>
<reference evidence="5" key="2">
    <citation type="submission" date="2025-09" db="UniProtKB">
        <authorList>
            <consortium name="Ensembl"/>
        </authorList>
    </citation>
    <scope>IDENTIFICATION</scope>
</reference>
<proteinExistence type="inferred from homology"/>
<protein>
    <recommendedName>
        <fullName evidence="7">Pyroglutamylated RFamide peptide</fullName>
    </recommendedName>
</protein>
<dbReference type="Ensembl" id="ENSSANT00000105607.1">
    <property type="protein sequence ID" value="ENSSANP00000099466.1"/>
    <property type="gene ID" value="ENSSANG00000048920.1"/>
</dbReference>
<evidence type="ECO:0000313" key="5">
    <source>
        <dbReference type="Ensembl" id="ENSSANP00000099466.1"/>
    </source>
</evidence>
<reference evidence="5" key="1">
    <citation type="submission" date="2025-08" db="UniProtKB">
        <authorList>
            <consortium name="Ensembl"/>
        </authorList>
    </citation>
    <scope>IDENTIFICATION</scope>
</reference>
<dbReference type="GO" id="GO:0005576">
    <property type="term" value="C:extracellular region"/>
    <property type="evidence" value="ECO:0007669"/>
    <property type="project" value="UniProtKB-SubCell"/>
</dbReference>
<dbReference type="AlphaFoldDB" id="A0A671ST91"/>
<sequence length="168" mass="18468">MKFQVLHLSSTLQTTVFFLLVLLVQPPRGLMLPLHPMVYLPTLDNPEWEAALLQLQASLGAPGGRAAAELQPWALTEEPGPEELLERAKAELGWGQRSTVTGQKREELGQRPVGTFPENHIVDVPYPQGGEVEEEGGEKRNEALTSIAGGLQAFNRQKGGFGFRFGRK</sequence>
<keyword evidence="3" id="KW-0964">Secreted</keyword>
<evidence type="ECO:0008006" key="7">
    <source>
        <dbReference type="Google" id="ProtNLM"/>
    </source>
</evidence>
<evidence type="ECO:0000256" key="4">
    <source>
        <dbReference type="ARBA" id="ARBA00022815"/>
    </source>
</evidence>
<keyword evidence="4" id="KW-0027">Amidation</keyword>
<dbReference type="Proteomes" id="UP000472260">
    <property type="component" value="Unassembled WGS sequence"/>
</dbReference>
<comment type="subcellular location">
    <subcellularLocation>
        <location evidence="1">Secreted</location>
    </subcellularLocation>
</comment>
<evidence type="ECO:0000313" key="6">
    <source>
        <dbReference type="Proteomes" id="UP000472260"/>
    </source>
</evidence>
<evidence type="ECO:0000256" key="1">
    <source>
        <dbReference type="ARBA" id="ARBA00004613"/>
    </source>
</evidence>
<comment type="similarity">
    <text evidence="2">Belongs to the RFamide neuropeptide family.</text>
</comment>
<name>A0A671ST91_9TELE</name>